<name>A0A5J4T696_9EUKA</name>
<organism evidence="1 2">
    <name type="scientific">Streblomastix strix</name>
    <dbReference type="NCBI Taxonomy" id="222440"/>
    <lineage>
        <taxon>Eukaryota</taxon>
        <taxon>Metamonada</taxon>
        <taxon>Preaxostyla</taxon>
        <taxon>Oxymonadida</taxon>
        <taxon>Streblomastigidae</taxon>
        <taxon>Streblomastix</taxon>
    </lineage>
</organism>
<accession>A0A5J4T696</accession>
<reference evidence="1 2" key="1">
    <citation type="submission" date="2019-03" db="EMBL/GenBank/DDBJ databases">
        <title>Single cell metagenomics reveals metabolic interactions within the superorganism composed of flagellate Streblomastix strix and complex community of Bacteroidetes bacteria on its surface.</title>
        <authorList>
            <person name="Treitli S.C."/>
            <person name="Kolisko M."/>
            <person name="Husnik F."/>
            <person name="Keeling P."/>
            <person name="Hampl V."/>
        </authorList>
    </citation>
    <scope>NUCLEOTIDE SEQUENCE [LARGE SCALE GENOMIC DNA]</scope>
    <source>
        <strain evidence="1">ST1C</strain>
    </source>
</reference>
<dbReference type="AlphaFoldDB" id="A0A5J4T696"/>
<sequence>MARTPSPPTLILSPQQRWCSHPSVPLPNPFKYADSNLQRFLSSFHPSRGLESSSQFNGLVLKFVGTIDNVVFQNEADTMLKASVHYIQPVPGKDTPEGQQIWQMAFRNKPGIPQSFITLYNTNQDKIFSMLLLFQLMNIYGFRD</sequence>
<proteinExistence type="predicted"/>
<evidence type="ECO:0000313" key="2">
    <source>
        <dbReference type="Proteomes" id="UP000324800"/>
    </source>
</evidence>
<evidence type="ECO:0000313" key="1">
    <source>
        <dbReference type="EMBL" id="KAA6353231.1"/>
    </source>
</evidence>
<comment type="caution">
    <text evidence="1">The sequence shown here is derived from an EMBL/GenBank/DDBJ whole genome shotgun (WGS) entry which is preliminary data.</text>
</comment>
<dbReference type="EMBL" id="SNRW01038523">
    <property type="protein sequence ID" value="KAA6353231.1"/>
    <property type="molecule type" value="Genomic_DNA"/>
</dbReference>
<gene>
    <name evidence="1" type="ORF">EZS28_051242</name>
</gene>
<dbReference type="Proteomes" id="UP000324800">
    <property type="component" value="Unassembled WGS sequence"/>
</dbReference>
<protein>
    <submittedName>
        <fullName evidence="1">Uncharacterized protein</fullName>
    </submittedName>
</protein>